<dbReference type="EC" id="6.1.1.14" evidence="11"/>
<evidence type="ECO:0000256" key="9">
    <source>
        <dbReference type="ARBA" id="ARBA00047937"/>
    </source>
</evidence>
<dbReference type="InterPro" id="IPR006194">
    <property type="entry name" value="Gly-tRNA-synth_heterodimer"/>
</dbReference>
<dbReference type="Pfam" id="PF05746">
    <property type="entry name" value="DALR_1"/>
    <property type="match status" value="1"/>
</dbReference>
<evidence type="ECO:0000256" key="6">
    <source>
        <dbReference type="ARBA" id="ARBA00022840"/>
    </source>
</evidence>
<evidence type="ECO:0000256" key="4">
    <source>
        <dbReference type="ARBA" id="ARBA00022598"/>
    </source>
</evidence>
<dbReference type="SUPFAM" id="SSF109604">
    <property type="entry name" value="HD-domain/PDEase-like"/>
    <property type="match status" value="1"/>
</dbReference>
<keyword evidence="15" id="KW-1185">Reference proteome</keyword>
<dbReference type="GO" id="GO:0005829">
    <property type="term" value="C:cytosol"/>
    <property type="evidence" value="ECO:0007669"/>
    <property type="project" value="TreeGrafter"/>
</dbReference>
<protein>
    <recommendedName>
        <fullName evidence="10 11">Multifunctional fusion protein</fullName>
    </recommendedName>
    <domain>
        <recommendedName>
            <fullName evidence="11">Glycine--tRNA ligase beta subunit</fullName>
            <ecNumber evidence="11">6.1.1.14</ecNumber>
        </recommendedName>
        <alternativeName>
            <fullName evidence="11">Glycyl-tRNA synthetase beta subunit</fullName>
            <shortName evidence="11">GlyRS</shortName>
        </alternativeName>
    </domain>
    <domain>
        <recommendedName>
            <fullName evidence="10">Glycine--tRNA ligase alpha subunit</fullName>
        </recommendedName>
        <alternativeName>
            <fullName evidence="10">Glycyl-tRNA synthetase alpha subunit</fullName>
        </alternativeName>
    </domain>
</protein>
<dbReference type="Gene3D" id="3.30.930.10">
    <property type="entry name" value="Bira Bifunctional Protein, Domain 2"/>
    <property type="match status" value="1"/>
</dbReference>
<evidence type="ECO:0000256" key="8">
    <source>
        <dbReference type="ARBA" id="ARBA00023146"/>
    </source>
</evidence>
<gene>
    <name evidence="10" type="primary">glyQ</name>
    <name evidence="11" type="synonym">glyS</name>
    <name evidence="14" type="ORF">JCM31447_01470</name>
</gene>
<dbReference type="InterPro" id="IPR015944">
    <property type="entry name" value="Gly-tRNA-synth_bsu"/>
</dbReference>
<dbReference type="InterPro" id="IPR045864">
    <property type="entry name" value="aa-tRNA-synth_II/BPL/LPL"/>
</dbReference>
<evidence type="ECO:0000256" key="10">
    <source>
        <dbReference type="HAMAP-Rule" id="MF_00254"/>
    </source>
</evidence>
<keyword evidence="8 11" id="KW-0030">Aminoacyl-tRNA synthetase</keyword>
<dbReference type="AlphaFoldDB" id="A0A4P2VJH9"/>
<organism evidence="14 15">
    <name type="scientific">Fluviispira sanaruensis</name>
    <dbReference type="NCBI Taxonomy" id="2493639"/>
    <lineage>
        <taxon>Bacteria</taxon>
        <taxon>Pseudomonadati</taxon>
        <taxon>Bdellovibrionota</taxon>
        <taxon>Oligoflexia</taxon>
        <taxon>Silvanigrellales</taxon>
        <taxon>Silvanigrellaceae</taxon>
        <taxon>Fluviispira</taxon>
    </lineage>
</organism>
<keyword evidence="4 11" id="KW-0436">Ligase</keyword>
<evidence type="ECO:0000256" key="2">
    <source>
        <dbReference type="ARBA" id="ARBA00008226"/>
    </source>
</evidence>
<comment type="subunit">
    <text evidence="11">Tetramer of two alpha and two beta subunits.</text>
</comment>
<keyword evidence="12" id="KW-0175">Coiled coil</keyword>
<evidence type="ECO:0000256" key="7">
    <source>
        <dbReference type="ARBA" id="ARBA00022917"/>
    </source>
</evidence>
<name>A0A4P2VJH9_FLUSA</name>
<dbReference type="Pfam" id="PF02091">
    <property type="entry name" value="tRNA-synt_2e"/>
    <property type="match status" value="1"/>
</dbReference>
<dbReference type="KEGG" id="sbf:JCM31447_01470"/>
<dbReference type="PRINTS" id="PR01044">
    <property type="entry name" value="TRNASYNTHGA"/>
</dbReference>
<evidence type="ECO:0000256" key="1">
    <source>
        <dbReference type="ARBA" id="ARBA00004496"/>
    </source>
</evidence>
<evidence type="ECO:0000256" key="5">
    <source>
        <dbReference type="ARBA" id="ARBA00022741"/>
    </source>
</evidence>
<evidence type="ECO:0000256" key="12">
    <source>
        <dbReference type="SAM" id="Coils"/>
    </source>
</evidence>
<comment type="similarity">
    <text evidence="2 11">Belongs to the class-II aminoacyl-tRNA synthetase family.</text>
</comment>
<dbReference type="GO" id="GO:0006420">
    <property type="term" value="P:arginyl-tRNA aminoacylation"/>
    <property type="evidence" value="ECO:0007669"/>
    <property type="project" value="InterPro"/>
</dbReference>
<dbReference type="OrthoDB" id="9775440at2"/>
<dbReference type="PANTHER" id="PTHR30075:SF2">
    <property type="entry name" value="GLYCINE--TRNA LIGASE, CHLOROPLASTIC_MITOCHONDRIAL 2"/>
    <property type="match status" value="1"/>
</dbReference>
<keyword evidence="5 11" id="KW-0547">Nucleotide-binding</keyword>
<dbReference type="InterPro" id="IPR002310">
    <property type="entry name" value="Gly-tRNA_ligase_asu"/>
</dbReference>
<dbReference type="RefSeq" id="WP_130605555.1">
    <property type="nucleotide sequence ID" value="NZ_AP019368.1"/>
</dbReference>
<keyword evidence="6 11" id="KW-0067">ATP-binding</keyword>
<dbReference type="NCBIfam" id="TIGR00388">
    <property type="entry name" value="glyQ"/>
    <property type="match status" value="1"/>
</dbReference>
<feature type="coiled-coil region" evidence="12">
    <location>
        <begin position="202"/>
        <end position="229"/>
    </location>
</feature>
<dbReference type="NCBIfam" id="TIGR00211">
    <property type="entry name" value="glyS"/>
    <property type="match status" value="1"/>
</dbReference>
<evidence type="ECO:0000256" key="11">
    <source>
        <dbReference type="HAMAP-Rule" id="MF_00255"/>
    </source>
</evidence>
<reference evidence="14 15" key="1">
    <citation type="submission" date="2018-12" db="EMBL/GenBank/DDBJ databases">
        <title>Rubrispira sanarue gen. nov., sp., nov., a member of the order Silvanigrellales, isolated from a brackish lake in Hamamatsu Japan.</title>
        <authorList>
            <person name="Maejima Y."/>
            <person name="Iino T."/>
            <person name="Muraguchi Y."/>
            <person name="Fukuda K."/>
            <person name="Nojiri H."/>
            <person name="Ohkuma M."/>
            <person name="Moriuchi R."/>
            <person name="Dohra H."/>
            <person name="Kimbara K."/>
            <person name="Shintani M."/>
        </authorList>
    </citation>
    <scope>NUCLEOTIDE SEQUENCE [LARGE SCALE GENOMIC DNA]</scope>
    <source>
        <strain evidence="14 15">RF1110005</strain>
    </source>
</reference>
<sequence length="1065" mass="121871">MEIRNFQEFIIALCNYWVDHGCILSQPYDANMGAGTFHPHTFLKGVGPEPWRSVYVQPCRRPVDGRYGKSPYRFQHYYQLQVLLKPSPSNIVDIFLKSLEHVGINLKNNDIGLLEDDWKGPTLGAWGLGWEVRANGQEVSQFTYFQQLGGLDIDVVCGEITYGLERLFMYAKGYKNALDMPFNEHYTYGDIFYQNEYEFSHYNFKEANINELLENFNKYEQRVFELCDKGLVLPAYDYVLQASHAFNILDARGAISVSERQRYIGRVRDCAKKCAVQYRAEREKLGFPMLNKLDTDARKPLLNNKSVINIRESQPEVIYNIEKDFLNKNALNVLFELGVEEMPPAFQISAREELSHKIAEFIKQKKDSIYKTYHSEKEMPKNIAEYVSILNNIKYSAQISSRRLSILFENIPKSEPDQKIEIWGPVERVAKAADGSLSQAGLGFCKKNNIDPLHVQFKEKANGIFLYAEKEMIGNDFPTLLGKNFKEWCYGLTAPLKMKWLPSDISPTFIRPVRWVLALVENKIIPLDMFGIKSGRETYGQRILHPESIIIENVLDYKKSLEKVFVLNSVEDRKDLILKQANKLAEKVNGKLYYDEELLLKCVGLFENPDVFIAEFDKKYLRLPKRLISGVLREHMNYFSVTSKNGSEILPYYVGVANYKCSDMSAMIEGTKTVVVGRLEDGAFYYDTDLATPIYDFRNKLNDQLFQAGMGSLFDKSERVKHIGKQIYYLLESNPETNLENININLIEKAAELCKADLKSGCVQEFPDEMQGIMGGVLVREQNILNDNHKSSLVAKAIEEHYMPIGAQSSLPSTRLGSILALADKLDSLCIMISYGAEVKANKDPFGMRRLALGIARLLGLKNEDNCLFISVQQAIELTLKILKEANRKILPESENKIYNFILERMKATLKEDFDVRSLEALSQQLISEPLYKVRSLAEAIANALQQTGKGSLLEALNPYRRARNLTLNWNDKNVSISLFKEKEESILFENLIKLELTIKELHAKAKFEELLIALASLTEPMAAFFDNVMVNDPDGDLKKNRLCLLMRIRSLYEDVADFSLIQVQ</sequence>
<dbReference type="GO" id="GO:0005524">
    <property type="term" value="F:ATP binding"/>
    <property type="evidence" value="ECO:0007669"/>
    <property type="project" value="UniProtKB-UniRule"/>
</dbReference>
<dbReference type="HAMAP" id="MF_00254">
    <property type="entry name" value="Gly_tRNA_synth_alpha"/>
    <property type="match status" value="1"/>
</dbReference>
<dbReference type="GO" id="GO:0004820">
    <property type="term" value="F:glycine-tRNA ligase activity"/>
    <property type="evidence" value="ECO:0007669"/>
    <property type="project" value="UniProtKB-UniRule"/>
</dbReference>
<dbReference type="GO" id="GO:0004814">
    <property type="term" value="F:arginine-tRNA ligase activity"/>
    <property type="evidence" value="ECO:0007669"/>
    <property type="project" value="InterPro"/>
</dbReference>
<dbReference type="GO" id="GO:0006426">
    <property type="term" value="P:glycyl-tRNA aminoacylation"/>
    <property type="evidence" value="ECO:0007669"/>
    <property type="project" value="UniProtKB-UniRule"/>
</dbReference>
<dbReference type="PROSITE" id="PS50861">
    <property type="entry name" value="AA_TRNA_LIGASE_II_GLYAB"/>
    <property type="match status" value="2"/>
</dbReference>
<dbReference type="Pfam" id="PF02092">
    <property type="entry name" value="tRNA_synt_2f"/>
    <property type="match status" value="1"/>
</dbReference>
<accession>A0A4P2VJH9</accession>
<evidence type="ECO:0000313" key="15">
    <source>
        <dbReference type="Proteomes" id="UP000291236"/>
    </source>
</evidence>
<evidence type="ECO:0000256" key="3">
    <source>
        <dbReference type="ARBA" id="ARBA00022490"/>
    </source>
</evidence>
<dbReference type="SUPFAM" id="SSF55681">
    <property type="entry name" value="Class II aaRS and biotin synthetases"/>
    <property type="match status" value="1"/>
</dbReference>
<dbReference type="Gene3D" id="1.20.58.180">
    <property type="entry name" value="Class II aaRS and biotin synthetases, domain 2"/>
    <property type="match status" value="1"/>
</dbReference>
<proteinExistence type="inferred from homology"/>
<dbReference type="PANTHER" id="PTHR30075">
    <property type="entry name" value="GLYCYL-TRNA SYNTHETASE"/>
    <property type="match status" value="1"/>
</dbReference>
<dbReference type="HAMAP" id="MF_00255">
    <property type="entry name" value="Gly_tRNA_synth_beta"/>
    <property type="match status" value="1"/>
</dbReference>
<dbReference type="NCBIfam" id="NF006827">
    <property type="entry name" value="PRK09348.1"/>
    <property type="match status" value="1"/>
</dbReference>
<keyword evidence="3 11" id="KW-0963">Cytoplasm</keyword>
<dbReference type="Proteomes" id="UP000291236">
    <property type="component" value="Chromosome"/>
</dbReference>
<evidence type="ECO:0000313" key="14">
    <source>
        <dbReference type="EMBL" id="BBH51730.1"/>
    </source>
</evidence>
<dbReference type="InterPro" id="IPR008909">
    <property type="entry name" value="DALR_anticod-bd"/>
</dbReference>
<dbReference type="EMBL" id="AP019368">
    <property type="protein sequence ID" value="BBH51730.1"/>
    <property type="molecule type" value="Genomic_DNA"/>
</dbReference>
<comment type="catalytic activity">
    <reaction evidence="9 11">
        <text>tRNA(Gly) + glycine + ATP = glycyl-tRNA(Gly) + AMP + diphosphate</text>
        <dbReference type="Rhea" id="RHEA:16013"/>
        <dbReference type="Rhea" id="RHEA-COMP:9664"/>
        <dbReference type="Rhea" id="RHEA-COMP:9683"/>
        <dbReference type="ChEBI" id="CHEBI:30616"/>
        <dbReference type="ChEBI" id="CHEBI:33019"/>
        <dbReference type="ChEBI" id="CHEBI:57305"/>
        <dbReference type="ChEBI" id="CHEBI:78442"/>
        <dbReference type="ChEBI" id="CHEBI:78522"/>
        <dbReference type="ChEBI" id="CHEBI:456215"/>
        <dbReference type="EC" id="6.1.1.14"/>
    </reaction>
</comment>
<keyword evidence="7 11" id="KW-0648">Protein biosynthesis</keyword>
<evidence type="ECO:0000259" key="13">
    <source>
        <dbReference type="Pfam" id="PF05746"/>
    </source>
</evidence>
<feature type="domain" description="DALR anticodon binding" evidence="13">
    <location>
        <begin position="972"/>
        <end position="1051"/>
    </location>
</feature>
<comment type="subcellular location">
    <subcellularLocation>
        <location evidence="1 11">Cytoplasm</location>
    </subcellularLocation>
</comment>